<dbReference type="RefSeq" id="XP_070913390.1">
    <property type="nucleotide sequence ID" value="XM_071057289.1"/>
</dbReference>
<protein>
    <submittedName>
        <fullName evidence="3">Lysine acetyltransferase</fullName>
    </submittedName>
</protein>
<dbReference type="Proteomes" id="UP001628179">
    <property type="component" value="Unassembled WGS sequence"/>
</dbReference>
<evidence type="ECO:0000313" key="3">
    <source>
        <dbReference type="EMBL" id="GAB1311657.1"/>
    </source>
</evidence>
<dbReference type="InterPro" id="IPR016181">
    <property type="entry name" value="Acyl_CoA_acyltransferase"/>
</dbReference>
<keyword evidence="4" id="KW-1185">Reference proteome</keyword>
<reference evidence="3 4" key="1">
    <citation type="submission" date="2024-09" db="EMBL/GenBank/DDBJ databases">
        <title>Itraconazole resistance in Madurella fahalii resulting from another homologue of gene encoding cytochrome P450 14-alpha sterol demethylase (CYP51).</title>
        <authorList>
            <person name="Yoshioka I."/>
            <person name="Fahal A.H."/>
            <person name="Kaneko S."/>
            <person name="Yaguchi T."/>
        </authorList>
    </citation>
    <scope>NUCLEOTIDE SEQUENCE [LARGE SCALE GENOMIC DNA]</scope>
    <source>
        <strain evidence="3 4">IFM 68171</strain>
    </source>
</reference>
<dbReference type="InterPro" id="IPR053013">
    <property type="entry name" value="LAT"/>
</dbReference>
<dbReference type="Pfam" id="PF22998">
    <property type="entry name" value="GNAT_LYC1-like"/>
    <property type="match status" value="1"/>
</dbReference>
<accession>A0ABQ0G1N8</accession>
<feature type="compositionally biased region" description="Polar residues" evidence="1">
    <location>
        <begin position="184"/>
        <end position="201"/>
    </location>
</feature>
<dbReference type="PANTHER" id="PTHR34815:SF4">
    <property type="entry name" value="N-ACETYLTRANSFERASE DOMAIN-CONTAINING PROTEIN"/>
    <property type="match status" value="1"/>
</dbReference>
<sequence length="409" mass="44922">MAQPLGLTSSDVVFSEATPEQRQLTWELNGEAWAAPMSLDDYVRREQHLAQQELNRDGGCRYWVLYLKGYPRQIIASCEATRKPALISNGHGGPARDGYGYAVTNVYTNPTWRRQGMAAFLLHRVQEQIDADSDFSVLYSDSGRNYYANLGWPAVPSRQATLTLLAPPSPSQNQSPNQTPASPTHNNTIIAFTPSNPSRTRPLQPDDLRDLCELDELYLNTRFDSLLPADKKVHVAFLPTHASISWHLARSAFDARKLFPADRAGPAPLNAGAITASGRAWIYWAHDWRAERLRVLRIARAAVADGLGAAEEEEERLRDVGALLEAALAEAARCGLAKGVVVWNPDEAVTLGCKAVGNAFAGSGAARGEGVEVKVVFNERLDGGIPSLRWKGGKGEAVVWEEHYGYCWC</sequence>
<name>A0ABQ0G1N8_9PEZI</name>
<dbReference type="Gene3D" id="3.40.630.30">
    <property type="match status" value="1"/>
</dbReference>
<dbReference type="InterPro" id="IPR055100">
    <property type="entry name" value="GNAT_LYC1-like"/>
</dbReference>
<dbReference type="SUPFAM" id="SSF55729">
    <property type="entry name" value="Acyl-CoA N-acyltransferases (Nat)"/>
    <property type="match status" value="1"/>
</dbReference>
<feature type="domain" description="LYC1 C-terminal" evidence="2">
    <location>
        <begin position="194"/>
        <end position="409"/>
    </location>
</feature>
<feature type="region of interest" description="Disordered" evidence="1">
    <location>
        <begin position="164"/>
        <end position="203"/>
    </location>
</feature>
<comment type="caution">
    <text evidence="3">The sequence shown here is derived from an EMBL/GenBank/DDBJ whole genome shotgun (WGS) entry which is preliminary data.</text>
</comment>
<dbReference type="PANTHER" id="PTHR34815">
    <property type="entry name" value="LYSINE ACETYLTRANSFERASE"/>
    <property type="match status" value="1"/>
</dbReference>
<proteinExistence type="predicted"/>
<feature type="compositionally biased region" description="Low complexity" evidence="1">
    <location>
        <begin position="171"/>
        <end position="183"/>
    </location>
</feature>
<evidence type="ECO:0000259" key="2">
    <source>
        <dbReference type="Pfam" id="PF22998"/>
    </source>
</evidence>
<dbReference type="EMBL" id="BAAFSV010000001">
    <property type="protein sequence ID" value="GAB1311657.1"/>
    <property type="molecule type" value="Genomic_DNA"/>
</dbReference>
<dbReference type="GeneID" id="98172612"/>
<evidence type="ECO:0000256" key="1">
    <source>
        <dbReference type="SAM" id="MobiDB-lite"/>
    </source>
</evidence>
<gene>
    <name evidence="3" type="ORF">MFIFM68171_01867</name>
</gene>
<organism evidence="3 4">
    <name type="scientific">Madurella fahalii</name>
    <dbReference type="NCBI Taxonomy" id="1157608"/>
    <lineage>
        <taxon>Eukaryota</taxon>
        <taxon>Fungi</taxon>
        <taxon>Dikarya</taxon>
        <taxon>Ascomycota</taxon>
        <taxon>Pezizomycotina</taxon>
        <taxon>Sordariomycetes</taxon>
        <taxon>Sordariomycetidae</taxon>
        <taxon>Sordariales</taxon>
        <taxon>Sordariales incertae sedis</taxon>
        <taxon>Madurella</taxon>
    </lineage>
</organism>
<evidence type="ECO:0000313" key="4">
    <source>
        <dbReference type="Proteomes" id="UP001628179"/>
    </source>
</evidence>